<protein>
    <recommendedName>
        <fullName evidence="2">Phosphoenolpyruvate carboxylase</fullName>
    </recommendedName>
</protein>
<dbReference type="SUPFAM" id="SSF51621">
    <property type="entry name" value="Phosphoenolpyruvate/pyruvate domain"/>
    <property type="match status" value="1"/>
</dbReference>
<dbReference type="InterPro" id="IPR021135">
    <property type="entry name" value="PEP_COase"/>
</dbReference>
<dbReference type="RefSeq" id="WP_106147861.1">
    <property type="nucleotide sequence ID" value="NZ_PVYX01000003.1"/>
</dbReference>
<dbReference type="PANTHER" id="PTHR30523">
    <property type="entry name" value="PHOSPHOENOLPYRUVATE CARBOXYLASE"/>
    <property type="match status" value="1"/>
</dbReference>
<dbReference type="GO" id="GO:0008964">
    <property type="term" value="F:phosphoenolpyruvate carboxylase activity"/>
    <property type="evidence" value="ECO:0007669"/>
    <property type="project" value="InterPro"/>
</dbReference>
<dbReference type="GO" id="GO:0006099">
    <property type="term" value="P:tricarboxylic acid cycle"/>
    <property type="evidence" value="ECO:0007669"/>
    <property type="project" value="InterPro"/>
</dbReference>
<dbReference type="Proteomes" id="UP000237640">
    <property type="component" value="Unassembled WGS sequence"/>
</dbReference>
<proteinExistence type="predicted"/>
<evidence type="ECO:0000313" key="3">
    <source>
        <dbReference type="EMBL" id="PRX53112.1"/>
    </source>
</evidence>
<keyword evidence="3" id="KW-0670">Pyruvate</keyword>
<evidence type="ECO:0000256" key="1">
    <source>
        <dbReference type="ARBA" id="ARBA00003670"/>
    </source>
</evidence>
<dbReference type="GO" id="GO:0005829">
    <property type="term" value="C:cytosol"/>
    <property type="evidence" value="ECO:0007669"/>
    <property type="project" value="TreeGrafter"/>
</dbReference>
<comment type="caution">
    <text evidence="3">The sequence shown here is derived from an EMBL/GenBank/DDBJ whole genome shotgun (WGS) entry which is preliminary data.</text>
</comment>
<gene>
    <name evidence="3" type="ORF">CLV81_4013</name>
</gene>
<dbReference type="GO" id="GO:0015977">
    <property type="term" value="P:carbon fixation"/>
    <property type="evidence" value="ECO:0007669"/>
    <property type="project" value="InterPro"/>
</dbReference>
<dbReference type="Pfam" id="PF00311">
    <property type="entry name" value="PEPcase"/>
    <property type="match status" value="2"/>
</dbReference>
<accession>A0A2T0M6Q0</accession>
<dbReference type="InterPro" id="IPR015813">
    <property type="entry name" value="Pyrv/PenolPyrv_kinase-like_dom"/>
</dbReference>
<evidence type="ECO:0000313" key="4">
    <source>
        <dbReference type="Proteomes" id="UP000237640"/>
    </source>
</evidence>
<comment type="function">
    <text evidence="1">Forms oxaloacetate, a four-carbon dicarboxylic acid source for the tricarboxylic acid cycle.</text>
</comment>
<keyword evidence="4" id="KW-1185">Reference proteome</keyword>
<name>A0A2T0M6Q0_9FLAO</name>
<dbReference type="OrthoDB" id="9768133at2"/>
<evidence type="ECO:0000256" key="2">
    <source>
        <dbReference type="ARBA" id="ARBA00022419"/>
    </source>
</evidence>
<dbReference type="PANTHER" id="PTHR30523:SF6">
    <property type="entry name" value="PHOSPHOENOLPYRUVATE CARBOXYLASE"/>
    <property type="match status" value="1"/>
</dbReference>
<organism evidence="3 4">
    <name type="scientific">Flagellimonas meridianipacifica</name>
    <dbReference type="NCBI Taxonomy" id="1080225"/>
    <lineage>
        <taxon>Bacteria</taxon>
        <taxon>Pseudomonadati</taxon>
        <taxon>Bacteroidota</taxon>
        <taxon>Flavobacteriia</taxon>
        <taxon>Flavobacteriales</taxon>
        <taxon>Flavobacteriaceae</taxon>
        <taxon>Flagellimonas</taxon>
    </lineage>
</organism>
<dbReference type="EMBL" id="PVYX01000003">
    <property type="protein sequence ID" value="PRX53112.1"/>
    <property type="molecule type" value="Genomic_DNA"/>
</dbReference>
<dbReference type="PRINTS" id="PR00150">
    <property type="entry name" value="PEPCARBXLASE"/>
</dbReference>
<reference evidence="3 4" key="1">
    <citation type="submission" date="2018-03" db="EMBL/GenBank/DDBJ databases">
        <title>Genomic Encyclopedia of Archaeal and Bacterial Type Strains, Phase II (KMG-II): from individual species to whole genera.</title>
        <authorList>
            <person name="Goeker M."/>
        </authorList>
    </citation>
    <scope>NUCLEOTIDE SEQUENCE [LARGE SCALE GENOMIC DNA]</scope>
    <source>
        <strain evidence="3 4">DSM 25027</strain>
    </source>
</reference>
<dbReference type="AlphaFoldDB" id="A0A2T0M6Q0"/>
<sequence>MSQHTDTQQVQRLEEFKKSVVNKFTIYNSLFLSLPYRNIENVGILIPILFDQCVKGLNAGKKPQEILDNFFDNFTDIDSERRRLDFMFNIIQYVERQVVLYDSVEDSAFPKLQKYTSSLSIKDYFKLVDQDKNWDKISKKLSTFSARIVLTAHPTQFYTPAVLDIISDLGQLIQENKVNDIDITLQQLGLTSLVNAKKPTPLDEAKNIIHILRHTYYDAVGELFSYVKRNVRNKDFSNYDIIKLGFWPGGDRDGNPFVTAKITNQVADELRTTLMKCYYNELKSIRKKLTFKSLQNELGTLSDSLYQAMFNVDFVIGHEEILGKLNEIRETLLEDYHGLYLVELDNLIYKVRIFKSHFASLDIRQDHSKHYLVVETILKEEGAIKESLDELSEKQLIDWLLKKNPKIATQKYQEDIVKDTIANIKQLKSIQSKNGEEGCNRYIISNSEDIFSVLFVFGLFRWCGWDAKEITFDIIPLFETMKGMEASESVMQTLFDTKMYRDHLTKRKDTHTIMLGFSDGTKDGGYLKANWSILKTKETLSKVCKKNGIKALFFDGRGGPPARGGGKTHRFYAAQTKDVANHEIQLTIQGQTITSTYGTKDQFIHNAEQLLTAGLSNNLFGKEIGISSEQRKLIEELSELSFAKYEALKQHDKFISYLENRSTLKYYSNANIGSRPGKRGNKKQLTLSDLRAISFVGSWSQLKQNVPGYFGLGTAIQKFKDEGRLNEVKKLYKEVPFFRALMHNSMMSLAKTNFNLTSYMKEDAEYGEFWNILYSEYELSQKMLLQISGSKILMEDEAISRESVNIRENIVLPLLVIQQNALFHISQDSEFKELYEKIVTRSLYGNINASRNSA</sequence>